<dbReference type="AlphaFoldDB" id="A0AAW1IDN6"/>
<keyword evidence="3" id="KW-1185">Reference proteome</keyword>
<reference evidence="2 3" key="1">
    <citation type="journal article" date="2024" name="BMC Genomics">
        <title>De novo assembly and annotation of Popillia japonica's genome with initial clues to its potential as an invasive pest.</title>
        <authorList>
            <person name="Cucini C."/>
            <person name="Boschi S."/>
            <person name="Funari R."/>
            <person name="Cardaioli E."/>
            <person name="Iannotti N."/>
            <person name="Marturano G."/>
            <person name="Paoli F."/>
            <person name="Bruttini M."/>
            <person name="Carapelli A."/>
            <person name="Frati F."/>
            <person name="Nardi F."/>
        </authorList>
    </citation>
    <scope>NUCLEOTIDE SEQUENCE [LARGE SCALE GENOMIC DNA]</scope>
    <source>
        <strain evidence="2">DMR45628</strain>
    </source>
</reference>
<gene>
    <name evidence="2" type="ORF">QE152_g36279</name>
</gene>
<feature type="region of interest" description="Disordered" evidence="1">
    <location>
        <begin position="108"/>
        <end position="160"/>
    </location>
</feature>
<name>A0AAW1IDN6_POPJA</name>
<evidence type="ECO:0000313" key="2">
    <source>
        <dbReference type="EMBL" id="KAK9687419.1"/>
    </source>
</evidence>
<organism evidence="2 3">
    <name type="scientific">Popillia japonica</name>
    <name type="common">Japanese beetle</name>
    <dbReference type="NCBI Taxonomy" id="7064"/>
    <lineage>
        <taxon>Eukaryota</taxon>
        <taxon>Metazoa</taxon>
        <taxon>Ecdysozoa</taxon>
        <taxon>Arthropoda</taxon>
        <taxon>Hexapoda</taxon>
        <taxon>Insecta</taxon>
        <taxon>Pterygota</taxon>
        <taxon>Neoptera</taxon>
        <taxon>Endopterygota</taxon>
        <taxon>Coleoptera</taxon>
        <taxon>Polyphaga</taxon>
        <taxon>Scarabaeiformia</taxon>
        <taxon>Scarabaeidae</taxon>
        <taxon>Rutelinae</taxon>
        <taxon>Popillia</taxon>
    </lineage>
</organism>
<protein>
    <submittedName>
        <fullName evidence="2">Uncharacterized protein</fullName>
    </submittedName>
</protein>
<dbReference type="Proteomes" id="UP001458880">
    <property type="component" value="Unassembled WGS sequence"/>
</dbReference>
<evidence type="ECO:0000256" key="1">
    <source>
        <dbReference type="SAM" id="MobiDB-lite"/>
    </source>
</evidence>
<comment type="caution">
    <text evidence="2">The sequence shown here is derived from an EMBL/GenBank/DDBJ whole genome shotgun (WGS) entry which is preliminary data.</text>
</comment>
<feature type="compositionally biased region" description="Polar residues" evidence="1">
    <location>
        <begin position="134"/>
        <end position="145"/>
    </location>
</feature>
<accession>A0AAW1IDN6</accession>
<evidence type="ECO:0000313" key="3">
    <source>
        <dbReference type="Proteomes" id="UP001458880"/>
    </source>
</evidence>
<sequence length="160" mass="18821">MYIYGKVLKKRHKEEQYYNRTAKTKEEEFQKGESVLIWDNKQRVWKDATVLKKLSQPRSRVWKDATVLKKLSQPRSYLIKTTDGHIIRRNIKYLKKFKGTIKPALCGLDKYDSPENMQPTMDEASTNKDDDSESTQPKSNITTKINTRKARNPKVTLQQK</sequence>
<dbReference type="EMBL" id="JASPKY010000644">
    <property type="protein sequence ID" value="KAK9687419.1"/>
    <property type="molecule type" value="Genomic_DNA"/>
</dbReference>
<proteinExistence type="predicted"/>